<dbReference type="EMBL" id="FMKA01000014">
    <property type="protein sequence ID" value="SCP97904.1"/>
    <property type="molecule type" value="Genomic_DNA"/>
</dbReference>
<dbReference type="Proteomes" id="UP000199315">
    <property type="component" value="Unassembled WGS sequence"/>
</dbReference>
<gene>
    <name evidence="1" type="ORF">SAMN05421730_101492</name>
</gene>
<keyword evidence="2" id="KW-1185">Reference proteome</keyword>
<sequence>MKIILLSFKPEWFKKIKNRSKIYEYRRNFANEEVMA</sequence>
<reference evidence="1 2" key="1">
    <citation type="submission" date="2016-09" db="EMBL/GenBank/DDBJ databases">
        <authorList>
            <person name="Capua I."/>
            <person name="De Benedictis P."/>
            <person name="Joannis T."/>
            <person name="Lombin L.H."/>
            <person name="Cattoli G."/>
        </authorList>
    </citation>
    <scope>NUCLEOTIDE SEQUENCE [LARGE SCALE GENOMIC DNA]</scope>
    <source>
        <strain evidence="1 2">GluBS11</strain>
    </source>
</reference>
<name>A0A1D3TUV9_9FIRM</name>
<dbReference type="STRING" id="1619234.SAMN05421730_101492"/>
<organism evidence="1 2">
    <name type="scientific">Anaerobium acetethylicum</name>
    <dbReference type="NCBI Taxonomy" id="1619234"/>
    <lineage>
        <taxon>Bacteria</taxon>
        <taxon>Bacillati</taxon>
        <taxon>Bacillota</taxon>
        <taxon>Clostridia</taxon>
        <taxon>Lachnospirales</taxon>
        <taxon>Lachnospiraceae</taxon>
        <taxon>Anaerobium</taxon>
    </lineage>
</organism>
<dbReference type="AlphaFoldDB" id="A0A1D3TUV9"/>
<evidence type="ECO:0000313" key="2">
    <source>
        <dbReference type="Proteomes" id="UP000199315"/>
    </source>
</evidence>
<protein>
    <submittedName>
        <fullName evidence="1">Uncharacterized protein</fullName>
    </submittedName>
</protein>
<evidence type="ECO:0000313" key="1">
    <source>
        <dbReference type="EMBL" id="SCP97904.1"/>
    </source>
</evidence>
<proteinExistence type="predicted"/>
<accession>A0A1D3TUV9</accession>